<protein>
    <recommendedName>
        <fullName evidence="3">C-type lectin domain-containing protein</fullName>
    </recommendedName>
</protein>
<dbReference type="CDD" id="cd00037">
    <property type="entry name" value="CLECT"/>
    <property type="match status" value="1"/>
</dbReference>
<evidence type="ECO:0000313" key="5">
    <source>
        <dbReference type="Proteomes" id="UP000507470"/>
    </source>
</evidence>
<dbReference type="InterPro" id="IPR016186">
    <property type="entry name" value="C-type_lectin-like/link_sf"/>
</dbReference>
<evidence type="ECO:0000256" key="2">
    <source>
        <dbReference type="SAM" id="Coils"/>
    </source>
</evidence>
<accession>A0A6J8D7L8</accession>
<organism evidence="4 5">
    <name type="scientific">Mytilus coruscus</name>
    <name type="common">Sea mussel</name>
    <dbReference type="NCBI Taxonomy" id="42192"/>
    <lineage>
        <taxon>Eukaryota</taxon>
        <taxon>Metazoa</taxon>
        <taxon>Spiralia</taxon>
        <taxon>Lophotrochozoa</taxon>
        <taxon>Mollusca</taxon>
        <taxon>Bivalvia</taxon>
        <taxon>Autobranchia</taxon>
        <taxon>Pteriomorphia</taxon>
        <taxon>Mytilida</taxon>
        <taxon>Mytiloidea</taxon>
        <taxon>Mytilidae</taxon>
        <taxon>Mytilinae</taxon>
        <taxon>Mytilus</taxon>
    </lineage>
</organism>
<dbReference type="SUPFAM" id="SSF56436">
    <property type="entry name" value="C-type lectin-like"/>
    <property type="match status" value="1"/>
</dbReference>
<feature type="domain" description="C-type lectin" evidence="3">
    <location>
        <begin position="446"/>
        <end position="568"/>
    </location>
</feature>
<keyword evidence="1" id="KW-0378">Hydrolase</keyword>
<dbReference type="InterPro" id="IPR022894">
    <property type="entry name" value="Oligoribonuclease"/>
</dbReference>
<dbReference type="SMART" id="SM00034">
    <property type="entry name" value="CLECT"/>
    <property type="match status" value="1"/>
</dbReference>
<dbReference type="Gene3D" id="3.10.100.10">
    <property type="entry name" value="Mannose-Binding Protein A, subunit A"/>
    <property type="match status" value="1"/>
</dbReference>
<dbReference type="InterPro" id="IPR016187">
    <property type="entry name" value="CTDL_fold"/>
</dbReference>
<reference evidence="4 5" key="1">
    <citation type="submission" date="2020-06" db="EMBL/GenBank/DDBJ databases">
        <authorList>
            <person name="Li R."/>
            <person name="Bekaert M."/>
        </authorList>
    </citation>
    <scope>NUCLEOTIDE SEQUENCE [LARGE SCALE GENOMIC DNA]</scope>
    <source>
        <strain evidence="5">wild</strain>
    </source>
</reference>
<keyword evidence="1" id="KW-0540">Nuclease</keyword>
<dbReference type="Pfam" id="PF00059">
    <property type="entry name" value="Lectin_C"/>
    <property type="match status" value="1"/>
</dbReference>
<dbReference type="Proteomes" id="UP000507470">
    <property type="component" value="Unassembled WGS sequence"/>
</dbReference>
<dbReference type="GO" id="GO:0000175">
    <property type="term" value="F:3'-5'-RNA exonuclease activity"/>
    <property type="evidence" value="ECO:0007669"/>
    <property type="project" value="InterPro"/>
</dbReference>
<evidence type="ECO:0000313" key="4">
    <source>
        <dbReference type="EMBL" id="CAC5403627.1"/>
    </source>
</evidence>
<keyword evidence="5" id="KW-1185">Reference proteome</keyword>
<dbReference type="EMBL" id="CACVKT020006799">
    <property type="protein sequence ID" value="CAC5403627.1"/>
    <property type="molecule type" value="Genomic_DNA"/>
</dbReference>
<keyword evidence="2" id="KW-0175">Coiled coil</keyword>
<dbReference type="InterPro" id="IPR001304">
    <property type="entry name" value="C-type_lectin-like"/>
</dbReference>
<dbReference type="PROSITE" id="PS50041">
    <property type="entry name" value="C_TYPE_LECTIN_2"/>
    <property type="match status" value="1"/>
</dbReference>
<evidence type="ECO:0000256" key="1">
    <source>
        <dbReference type="ARBA" id="ARBA00022722"/>
    </source>
</evidence>
<dbReference type="AlphaFoldDB" id="A0A6J8D7L8"/>
<dbReference type="PANTHER" id="PTHR11046">
    <property type="entry name" value="OLIGORIBONUCLEASE, MITOCHONDRIAL"/>
    <property type="match status" value="1"/>
</dbReference>
<proteinExistence type="predicted"/>
<dbReference type="PANTHER" id="PTHR11046:SF29">
    <property type="match status" value="1"/>
</dbReference>
<sequence length="575" mass="66217">MILESNLLAKMQIGEVLLHSQNSNTLHFDGTSDAQRHFLGFQITTNHENLSLSLNENVRGDTQTQVKTIKDNFLEIANLVSHSNEHINENYAKLMLSIKNMMSDQHIVNKNFYDEFVKMRTDLLQKFESNWDTMSENEQEKAAEIHNVPPCKDDIFDAVFSNHMLPDTDVLSESASLMSTHLYLTVSRLLNNQLPEGCHGTDNETIREESLTVPKHNRTSEKNFADFKQIRHFKPNSSIEHIEATLMWVNNKTVEWLDLMDPEIKNAKITLAMKRAPEFISKWHERKIQLKQKRLEKLKEKKPKGEARCSKLKNKQTALDTLQILNLQPCNTGQDVTEMLQKFFHVCKADKNTNIQIPLMDNVKAPLFADLNLSTVTQQLTRVIQQEVKRSVQNRINDSGNCDRKIDAMEKTLQDLVLNYTNTFDQLTSTVEIITPASCHDPYQNIGKGCYFISDDRVSGNAAFASCTDPGAYLANFETLEEAMVMTLFLQKKKSGNHYYVGGRNINRYLLNGDWRWIKHGKVTKMTYFAFAEGQPSGTAKDEQDCMFFYANNRYQFYDIECDNEVYYGGYICEK</sequence>
<feature type="coiled-coil region" evidence="2">
    <location>
        <begin position="281"/>
        <end position="315"/>
    </location>
</feature>
<gene>
    <name evidence="4" type="ORF">MCOR_37503</name>
</gene>
<evidence type="ECO:0000259" key="3">
    <source>
        <dbReference type="PROSITE" id="PS50041"/>
    </source>
</evidence>
<name>A0A6J8D7L8_MYTCO</name>